<name>A0ABR3W5L1_9PEZI</name>
<organism evidence="2 3">
    <name type="scientific">Phialemonium thermophilum</name>
    <dbReference type="NCBI Taxonomy" id="223376"/>
    <lineage>
        <taxon>Eukaryota</taxon>
        <taxon>Fungi</taxon>
        <taxon>Dikarya</taxon>
        <taxon>Ascomycota</taxon>
        <taxon>Pezizomycotina</taxon>
        <taxon>Sordariomycetes</taxon>
        <taxon>Sordariomycetidae</taxon>
        <taxon>Cephalothecales</taxon>
        <taxon>Cephalothecaceae</taxon>
        <taxon>Phialemonium</taxon>
    </lineage>
</organism>
<feature type="compositionally biased region" description="Low complexity" evidence="1">
    <location>
        <begin position="123"/>
        <end position="133"/>
    </location>
</feature>
<evidence type="ECO:0000313" key="2">
    <source>
        <dbReference type="EMBL" id="KAL1853635.1"/>
    </source>
</evidence>
<sequence length="187" mass="20945">MKSTLARLKHLVFRGGEEKWVKRIAEAYVAHVKEESPKLSRKLEKLRYAKLHGAPHETPETGDPYHASVALRKRDDYKGSGLSLHIYPNGLVKPSKAEFPTIQITLPAEEDQPGSSSKGKQNEQAQAGSSHQSSSKHHKSSEKGKGKGKESGGGGYQWDPSSGHYYRYDEHGRLIYWDPDTQEEYMG</sequence>
<protein>
    <recommendedName>
        <fullName evidence="4">WW domain-containing protein</fullName>
    </recommendedName>
</protein>
<evidence type="ECO:0008006" key="4">
    <source>
        <dbReference type="Google" id="ProtNLM"/>
    </source>
</evidence>
<dbReference type="EMBL" id="JAZHXJ010000693">
    <property type="protein sequence ID" value="KAL1853635.1"/>
    <property type="molecule type" value="Genomic_DNA"/>
</dbReference>
<dbReference type="Proteomes" id="UP001586593">
    <property type="component" value="Unassembled WGS sequence"/>
</dbReference>
<feature type="compositionally biased region" description="Basic and acidic residues" evidence="1">
    <location>
        <begin position="141"/>
        <end position="150"/>
    </location>
</feature>
<gene>
    <name evidence="2" type="ORF">VTK73DRAFT_8915</name>
</gene>
<proteinExistence type="predicted"/>
<evidence type="ECO:0000256" key="1">
    <source>
        <dbReference type="SAM" id="MobiDB-lite"/>
    </source>
</evidence>
<accession>A0ABR3W5L1</accession>
<evidence type="ECO:0000313" key="3">
    <source>
        <dbReference type="Proteomes" id="UP001586593"/>
    </source>
</evidence>
<feature type="region of interest" description="Disordered" evidence="1">
    <location>
        <begin position="102"/>
        <end position="163"/>
    </location>
</feature>
<reference evidence="2 3" key="1">
    <citation type="journal article" date="2024" name="Commun. Biol.">
        <title>Comparative genomic analysis of thermophilic fungi reveals convergent evolutionary adaptations and gene losses.</title>
        <authorList>
            <person name="Steindorff A.S."/>
            <person name="Aguilar-Pontes M.V."/>
            <person name="Robinson A.J."/>
            <person name="Andreopoulos B."/>
            <person name="LaButti K."/>
            <person name="Kuo A."/>
            <person name="Mondo S."/>
            <person name="Riley R."/>
            <person name="Otillar R."/>
            <person name="Haridas S."/>
            <person name="Lipzen A."/>
            <person name="Grimwood J."/>
            <person name="Schmutz J."/>
            <person name="Clum A."/>
            <person name="Reid I.D."/>
            <person name="Moisan M.C."/>
            <person name="Butler G."/>
            <person name="Nguyen T.T.M."/>
            <person name="Dewar K."/>
            <person name="Conant G."/>
            <person name="Drula E."/>
            <person name="Henrissat B."/>
            <person name="Hansel C."/>
            <person name="Singer S."/>
            <person name="Hutchinson M.I."/>
            <person name="de Vries R.P."/>
            <person name="Natvig D.O."/>
            <person name="Powell A.J."/>
            <person name="Tsang A."/>
            <person name="Grigoriev I.V."/>
        </authorList>
    </citation>
    <scope>NUCLEOTIDE SEQUENCE [LARGE SCALE GENOMIC DNA]</scope>
    <source>
        <strain evidence="2 3">ATCC 24622</strain>
    </source>
</reference>
<keyword evidence="3" id="KW-1185">Reference proteome</keyword>
<comment type="caution">
    <text evidence="2">The sequence shown here is derived from an EMBL/GenBank/DDBJ whole genome shotgun (WGS) entry which is preliminary data.</text>
</comment>